<evidence type="ECO:0000256" key="9">
    <source>
        <dbReference type="ARBA" id="ARBA00022840"/>
    </source>
</evidence>
<dbReference type="OrthoDB" id="15425at2759"/>
<comment type="pathway">
    <text evidence="2 11">Purine metabolism; IMP biosynthesis via de novo pathway; 5-amino-1-(5-phospho-D-ribosyl)imidazole-4-carboxylate from 5-amino-1-(5-phospho-D-ribosyl)imidazole (carboxylase route): step 1/1.</text>
</comment>
<dbReference type="Gene3D" id="3.40.50.20">
    <property type="match status" value="1"/>
</dbReference>
<comment type="similarity">
    <text evidence="3 11">In the C-terminal section; belongs to the AIR carboxylase family. Class I subfamily.</text>
</comment>
<dbReference type="InterPro" id="IPR003135">
    <property type="entry name" value="ATP-grasp_carboxylate-amine"/>
</dbReference>
<dbReference type="AlphaFoldDB" id="A0A3N4IC46"/>
<keyword evidence="14" id="KW-1185">Reference proteome</keyword>
<dbReference type="GO" id="GO:0046872">
    <property type="term" value="F:metal ion binding"/>
    <property type="evidence" value="ECO:0007669"/>
    <property type="project" value="InterPro"/>
</dbReference>
<comment type="catalytic activity">
    <reaction evidence="1 11">
        <text>5-amino-1-(5-phospho-D-ribosyl)imidazole-4-carboxylate + H(+) = 5-amino-1-(5-phospho-beta-D-ribosyl)imidazole + CO2</text>
        <dbReference type="Rhea" id="RHEA:10792"/>
        <dbReference type="ChEBI" id="CHEBI:15378"/>
        <dbReference type="ChEBI" id="CHEBI:16526"/>
        <dbReference type="ChEBI" id="CHEBI:77657"/>
        <dbReference type="ChEBI" id="CHEBI:137981"/>
        <dbReference type="EC" id="4.1.1.21"/>
    </reaction>
</comment>
<dbReference type="SUPFAM" id="SSF52255">
    <property type="entry name" value="N5-CAIR mutase (phosphoribosylaminoimidazole carboxylase, PurE)"/>
    <property type="match status" value="1"/>
</dbReference>
<dbReference type="UniPathway" id="UPA00074">
    <property type="reaction ID" value="UER00130"/>
</dbReference>
<dbReference type="Pfam" id="PF00731">
    <property type="entry name" value="AIRC"/>
    <property type="match status" value="1"/>
</dbReference>
<reference evidence="13 14" key="1">
    <citation type="journal article" date="2018" name="Nat. Ecol. Evol.">
        <title>Pezizomycetes genomes reveal the molecular basis of ectomycorrhizal truffle lifestyle.</title>
        <authorList>
            <person name="Murat C."/>
            <person name="Payen T."/>
            <person name="Noel B."/>
            <person name="Kuo A."/>
            <person name="Morin E."/>
            <person name="Chen J."/>
            <person name="Kohler A."/>
            <person name="Krizsan K."/>
            <person name="Balestrini R."/>
            <person name="Da Silva C."/>
            <person name="Montanini B."/>
            <person name="Hainaut M."/>
            <person name="Levati E."/>
            <person name="Barry K.W."/>
            <person name="Belfiori B."/>
            <person name="Cichocki N."/>
            <person name="Clum A."/>
            <person name="Dockter R.B."/>
            <person name="Fauchery L."/>
            <person name="Guy J."/>
            <person name="Iotti M."/>
            <person name="Le Tacon F."/>
            <person name="Lindquist E.A."/>
            <person name="Lipzen A."/>
            <person name="Malagnac F."/>
            <person name="Mello A."/>
            <person name="Molinier V."/>
            <person name="Miyauchi S."/>
            <person name="Poulain J."/>
            <person name="Riccioni C."/>
            <person name="Rubini A."/>
            <person name="Sitrit Y."/>
            <person name="Splivallo R."/>
            <person name="Traeger S."/>
            <person name="Wang M."/>
            <person name="Zifcakova L."/>
            <person name="Wipf D."/>
            <person name="Zambonelli A."/>
            <person name="Paolocci F."/>
            <person name="Nowrousian M."/>
            <person name="Ottonello S."/>
            <person name="Baldrian P."/>
            <person name="Spatafora J.W."/>
            <person name="Henrissat B."/>
            <person name="Nagy L.G."/>
            <person name="Aury J.M."/>
            <person name="Wincker P."/>
            <person name="Grigoriev I.V."/>
            <person name="Bonfante P."/>
            <person name="Martin F.M."/>
        </authorList>
    </citation>
    <scope>NUCLEOTIDE SEQUENCE [LARGE SCALE GENOMIC DNA]</scope>
    <source>
        <strain evidence="13 14">RN42</strain>
    </source>
</reference>
<dbReference type="NCBIfam" id="TIGR01161">
    <property type="entry name" value="purK"/>
    <property type="match status" value="1"/>
</dbReference>
<dbReference type="HAMAP" id="MF_01928">
    <property type="entry name" value="PurK"/>
    <property type="match status" value="1"/>
</dbReference>
<feature type="domain" description="ATP-grasp" evidence="12">
    <location>
        <begin position="111"/>
        <end position="301"/>
    </location>
</feature>
<dbReference type="InterPro" id="IPR054350">
    <property type="entry name" value="PurT/PurK_preATP-grasp"/>
</dbReference>
<evidence type="ECO:0000256" key="11">
    <source>
        <dbReference type="PIRNR" id="PIRNR001340"/>
    </source>
</evidence>
<dbReference type="EC" id="4.1.1.21" evidence="4 11"/>
<evidence type="ECO:0000256" key="7">
    <source>
        <dbReference type="ARBA" id="ARBA00022755"/>
    </source>
</evidence>
<dbReference type="Pfam" id="PF17769">
    <property type="entry name" value="PurK_C"/>
    <property type="match status" value="1"/>
</dbReference>
<organism evidence="13 14">
    <name type="scientific">Ascobolus immersus RN42</name>
    <dbReference type="NCBI Taxonomy" id="1160509"/>
    <lineage>
        <taxon>Eukaryota</taxon>
        <taxon>Fungi</taxon>
        <taxon>Dikarya</taxon>
        <taxon>Ascomycota</taxon>
        <taxon>Pezizomycotina</taxon>
        <taxon>Pezizomycetes</taxon>
        <taxon>Pezizales</taxon>
        <taxon>Ascobolaceae</taxon>
        <taxon>Ascobolus</taxon>
    </lineage>
</organism>
<dbReference type="FunFam" id="3.30.470.20:FF:000037">
    <property type="entry name" value="Phosphoribosylaminoimidazole carboxylase, chloroplastic"/>
    <property type="match status" value="1"/>
</dbReference>
<dbReference type="InterPro" id="IPR011054">
    <property type="entry name" value="Rudment_hybrid_motif"/>
</dbReference>
<dbReference type="PIRSF" id="PIRSF001340">
    <property type="entry name" value="AIR_carboxylase"/>
    <property type="match status" value="1"/>
</dbReference>
<dbReference type="Gene3D" id="3.30.1490.20">
    <property type="entry name" value="ATP-grasp fold, A domain"/>
    <property type="match status" value="1"/>
</dbReference>
<dbReference type="SUPFAM" id="SSF52440">
    <property type="entry name" value="PreATP-grasp domain"/>
    <property type="match status" value="1"/>
</dbReference>
<name>A0A3N4IC46_ASCIM</name>
<dbReference type="Pfam" id="PF02222">
    <property type="entry name" value="ATP-grasp"/>
    <property type="match status" value="1"/>
</dbReference>
<dbReference type="EMBL" id="ML119663">
    <property type="protein sequence ID" value="RPA83659.1"/>
    <property type="molecule type" value="Genomic_DNA"/>
</dbReference>
<evidence type="ECO:0000313" key="13">
    <source>
        <dbReference type="EMBL" id="RPA83659.1"/>
    </source>
</evidence>
<evidence type="ECO:0000256" key="6">
    <source>
        <dbReference type="ARBA" id="ARBA00022741"/>
    </source>
</evidence>
<gene>
    <name evidence="13" type="ORF">BJ508DRAFT_413332</name>
</gene>
<keyword evidence="6 11" id="KW-0547">Nucleotide-binding</keyword>
<dbReference type="GO" id="GO:0004638">
    <property type="term" value="F:phosphoribosylaminoimidazole carboxylase activity"/>
    <property type="evidence" value="ECO:0007669"/>
    <property type="project" value="UniProtKB-UniRule"/>
</dbReference>
<dbReference type="InterPro" id="IPR016301">
    <property type="entry name" value="Ade2_fungi/plant"/>
</dbReference>
<dbReference type="InterPro" id="IPR011761">
    <property type="entry name" value="ATP-grasp"/>
</dbReference>
<dbReference type="Proteomes" id="UP000275078">
    <property type="component" value="Unassembled WGS sequence"/>
</dbReference>
<sequence>MDNRVVGILGGGQLGRMLVEAAHRLNIKTVILDTPGAPAKQINATHDHINGAFNDPVKIRELAKECDVLTYEIEHVDVEVLEELEKDRENKIEVHPHARTVRVIQDKYLQKEHLQREGVATAESCAVESGPGCVERLKEVGKKYGYPFMLKARTLAYDGRGNFKVKHERDIPEAIEFLGDRPLYAEKYAHFVKELAVMVVRTRHGRTFSYPTVETVHENNICKLVFVPARVSDNIKSRAKYLAEQAVDGFWGGGVFGVEMFLLENGELLVNEIAPRPHNSGHYTIEACATSQYEAHLRAILNLPFNDGNTFLQTPSTCSIMLNILGTEDPQSYLQVAKQALTIPGATVHLYGKKESRPGRKLGHITIVAGSMTEAEFRLSQLLGPQQTQQPLFSPALGRREAKPVVAVIMGSDSDLPTMRGAAEMLEKFGVPKEVTIVSAHRTPDRMVRYAREARARGFKVIIAGAGGAAHLPGMVASETTLPVIGVPVKGSTCEGQDSLLSIVQMPRGVPVATVGINNSTNAGLLALRILASGEGDFALELREKLERYISDMEEEVLRKVDILESEGWKEYGLRK</sequence>
<evidence type="ECO:0000256" key="3">
    <source>
        <dbReference type="ARBA" id="ARBA00006114"/>
    </source>
</evidence>
<evidence type="ECO:0000256" key="8">
    <source>
        <dbReference type="ARBA" id="ARBA00022793"/>
    </source>
</evidence>
<dbReference type="Gene3D" id="3.30.470.20">
    <property type="entry name" value="ATP-grasp fold, B domain"/>
    <property type="match status" value="1"/>
</dbReference>
<evidence type="ECO:0000256" key="1">
    <source>
        <dbReference type="ARBA" id="ARBA00001244"/>
    </source>
</evidence>
<dbReference type="NCBIfam" id="NF004679">
    <property type="entry name" value="PRK06019.1-5"/>
    <property type="match status" value="1"/>
</dbReference>
<dbReference type="InterPro" id="IPR013815">
    <property type="entry name" value="ATP_grasp_subdomain_1"/>
</dbReference>
<keyword evidence="8 11" id="KW-0210">Decarboxylase</keyword>
<dbReference type="Pfam" id="PF22660">
    <property type="entry name" value="RS_preATP-grasp-like"/>
    <property type="match status" value="1"/>
</dbReference>
<evidence type="ECO:0000256" key="2">
    <source>
        <dbReference type="ARBA" id="ARBA00004747"/>
    </source>
</evidence>
<evidence type="ECO:0000256" key="5">
    <source>
        <dbReference type="ARBA" id="ARBA00021059"/>
    </source>
</evidence>
<dbReference type="NCBIfam" id="TIGR01162">
    <property type="entry name" value="purE"/>
    <property type="match status" value="1"/>
</dbReference>
<dbReference type="Gene3D" id="3.40.50.1970">
    <property type="match status" value="1"/>
</dbReference>
<dbReference type="STRING" id="1160509.A0A3N4IC46"/>
<dbReference type="GO" id="GO:0005524">
    <property type="term" value="F:ATP binding"/>
    <property type="evidence" value="ECO:0007669"/>
    <property type="project" value="UniProtKB-UniRule"/>
</dbReference>
<proteinExistence type="inferred from homology"/>
<dbReference type="InterPro" id="IPR000031">
    <property type="entry name" value="PurE_dom"/>
</dbReference>
<keyword evidence="9 11" id="KW-0067">ATP-binding</keyword>
<dbReference type="HAMAP" id="MF_01929">
    <property type="entry name" value="PurE_classI"/>
    <property type="match status" value="1"/>
</dbReference>
<accession>A0A3N4IC46</accession>
<keyword evidence="10 11" id="KW-0456">Lyase</keyword>
<dbReference type="SMART" id="SM01001">
    <property type="entry name" value="AIRC"/>
    <property type="match status" value="1"/>
</dbReference>
<dbReference type="PANTHER" id="PTHR11609:SF5">
    <property type="entry name" value="PHOSPHORIBOSYLAMINOIMIDAZOLE CARBOXYLASE"/>
    <property type="match status" value="1"/>
</dbReference>
<dbReference type="InterPro" id="IPR040686">
    <property type="entry name" value="PurK_C"/>
</dbReference>
<dbReference type="SUPFAM" id="SSF56059">
    <property type="entry name" value="Glutathione synthetase ATP-binding domain-like"/>
    <property type="match status" value="1"/>
</dbReference>
<protein>
    <recommendedName>
        <fullName evidence="5 11">Phosphoribosylaminoimidazole carboxylase</fullName>
        <ecNumber evidence="4 11">4.1.1.21</ecNumber>
    </recommendedName>
</protein>
<dbReference type="PANTHER" id="PTHR11609">
    <property type="entry name" value="PURINE BIOSYNTHESIS PROTEIN 6/7, PUR6/7"/>
    <property type="match status" value="1"/>
</dbReference>
<keyword evidence="7 11" id="KW-0658">Purine biosynthesis</keyword>
<dbReference type="InterPro" id="IPR033747">
    <property type="entry name" value="PurE_ClassI"/>
</dbReference>
<dbReference type="InterPro" id="IPR016185">
    <property type="entry name" value="PreATP-grasp_dom_sf"/>
</dbReference>
<dbReference type="InterPro" id="IPR005875">
    <property type="entry name" value="PurK"/>
</dbReference>
<dbReference type="SUPFAM" id="SSF51246">
    <property type="entry name" value="Rudiment single hybrid motif"/>
    <property type="match status" value="1"/>
</dbReference>
<evidence type="ECO:0000256" key="10">
    <source>
        <dbReference type="ARBA" id="ARBA00023239"/>
    </source>
</evidence>
<evidence type="ECO:0000256" key="4">
    <source>
        <dbReference type="ARBA" id="ARBA00012329"/>
    </source>
</evidence>
<evidence type="ECO:0000259" key="12">
    <source>
        <dbReference type="PROSITE" id="PS50975"/>
    </source>
</evidence>
<dbReference type="GO" id="GO:0006189">
    <property type="term" value="P:'de novo' IMP biosynthetic process"/>
    <property type="evidence" value="ECO:0007669"/>
    <property type="project" value="UniProtKB-UniRule"/>
</dbReference>
<dbReference type="PROSITE" id="PS50975">
    <property type="entry name" value="ATP_GRASP"/>
    <property type="match status" value="1"/>
</dbReference>
<evidence type="ECO:0000313" key="14">
    <source>
        <dbReference type="Proteomes" id="UP000275078"/>
    </source>
</evidence>